<evidence type="ECO:0000313" key="1">
    <source>
        <dbReference type="EMBL" id="AWI04077.1"/>
    </source>
</evidence>
<dbReference type="KEGG" id="cdrk:B9W14_06075"/>
<dbReference type="RefSeq" id="WP_032077579.1">
    <property type="nucleotide sequence ID" value="NZ_CP020953.1"/>
</dbReference>
<organism evidence="1 2">
    <name type="scientific">Clostridium drakei</name>
    <dbReference type="NCBI Taxonomy" id="332101"/>
    <lineage>
        <taxon>Bacteria</taxon>
        <taxon>Bacillati</taxon>
        <taxon>Bacillota</taxon>
        <taxon>Clostridia</taxon>
        <taxon>Eubacteriales</taxon>
        <taxon>Clostridiaceae</taxon>
        <taxon>Clostridium</taxon>
    </lineage>
</organism>
<proteinExistence type="predicted"/>
<name>A0A2U8DMU9_9CLOT</name>
<dbReference type="EMBL" id="CP020953">
    <property type="protein sequence ID" value="AWI04077.1"/>
    <property type="molecule type" value="Genomic_DNA"/>
</dbReference>
<dbReference type="Proteomes" id="UP000244910">
    <property type="component" value="Chromosome"/>
</dbReference>
<gene>
    <name evidence="1" type="ORF">B9W14_06075</name>
</gene>
<reference evidence="2" key="1">
    <citation type="submission" date="2017-04" db="EMBL/GenBank/DDBJ databases">
        <authorList>
            <person name="Song Y."/>
            <person name="Cho B.-K."/>
        </authorList>
    </citation>
    <scope>NUCLEOTIDE SEQUENCE [LARGE SCALE GENOMIC DNA]</scope>
    <source>
        <strain evidence="2">SL1</strain>
    </source>
</reference>
<dbReference type="AlphaFoldDB" id="A0A2U8DMU9"/>
<accession>A0A2U8DMU9</accession>
<protein>
    <submittedName>
        <fullName evidence="1">Uncharacterized protein</fullName>
    </submittedName>
</protein>
<keyword evidence="2" id="KW-1185">Reference proteome</keyword>
<evidence type="ECO:0000313" key="2">
    <source>
        <dbReference type="Proteomes" id="UP000244910"/>
    </source>
</evidence>
<sequence>MKPENKQILDKIVILNGTGVIQEKVNKSDFNLHLADNAKQIGDINDTTLPLELKGKCLTKQTKQLFQNLDNFTNSKQIKKMVITNTLPTVTTAEEATLYFVYE</sequence>